<name>A0A8S5LJV2_9CAUD</name>
<accession>A0A8S5LJV2</accession>
<protein>
    <submittedName>
        <fullName evidence="1">Uncharacterized protein</fullName>
    </submittedName>
</protein>
<dbReference type="EMBL" id="BK015863">
    <property type="protein sequence ID" value="DAD70348.1"/>
    <property type="molecule type" value="Genomic_DNA"/>
</dbReference>
<proteinExistence type="predicted"/>
<reference evidence="1" key="1">
    <citation type="journal article" date="2021" name="Proc. Natl. Acad. Sci. U.S.A.">
        <title>A Catalog of Tens of Thousands of Viruses from Human Metagenomes Reveals Hidden Associations with Chronic Diseases.</title>
        <authorList>
            <person name="Tisza M.J."/>
            <person name="Buck C.B."/>
        </authorList>
    </citation>
    <scope>NUCLEOTIDE SEQUENCE</scope>
    <source>
        <strain evidence="1">CtVsq1</strain>
    </source>
</reference>
<sequence length="58" mass="7129">MKNTKVWIVRKYKKRTRWDCNHSTTFDEIEFKTRAEAMKFRNSHTKGVFDVYEKIKNS</sequence>
<evidence type="ECO:0000313" key="1">
    <source>
        <dbReference type="EMBL" id="DAD70348.1"/>
    </source>
</evidence>
<organism evidence="1">
    <name type="scientific">Siphoviridae sp. ctVsq1</name>
    <dbReference type="NCBI Taxonomy" id="2827577"/>
    <lineage>
        <taxon>Viruses</taxon>
        <taxon>Duplodnaviria</taxon>
        <taxon>Heunggongvirae</taxon>
        <taxon>Uroviricota</taxon>
        <taxon>Caudoviricetes</taxon>
    </lineage>
</organism>